<evidence type="ECO:0000256" key="1">
    <source>
        <dbReference type="SAM" id="MobiDB-lite"/>
    </source>
</evidence>
<accession>A0A4Q2R7X3</accession>
<dbReference type="OrthoDB" id="1523296at2"/>
<organism evidence="2 3">
    <name type="scientific">Lichenibacterium ramalinae</name>
    <dbReference type="NCBI Taxonomy" id="2316527"/>
    <lineage>
        <taxon>Bacteria</taxon>
        <taxon>Pseudomonadati</taxon>
        <taxon>Pseudomonadota</taxon>
        <taxon>Alphaproteobacteria</taxon>
        <taxon>Hyphomicrobiales</taxon>
        <taxon>Lichenihabitantaceae</taxon>
        <taxon>Lichenibacterium</taxon>
    </lineage>
</organism>
<protein>
    <submittedName>
        <fullName evidence="2">Type VI secretion system baseplate subunit TssG</fullName>
    </submittedName>
</protein>
<dbReference type="Pfam" id="PF06996">
    <property type="entry name" value="T6SS_TssG"/>
    <property type="match status" value="1"/>
</dbReference>
<feature type="compositionally biased region" description="Gly residues" evidence="1">
    <location>
        <begin position="1"/>
        <end position="11"/>
    </location>
</feature>
<dbReference type="InterPro" id="IPR010732">
    <property type="entry name" value="T6SS_TssG-like"/>
</dbReference>
<keyword evidence="3" id="KW-1185">Reference proteome</keyword>
<dbReference type="EMBL" id="QYBC01000033">
    <property type="protein sequence ID" value="RYB01604.1"/>
    <property type="molecule type" value="Genomic_DNA"/>
</dbReference>
<sequence>MAAEGGSGTGGAALRPGLPPAPARPATLAEALERELDRFEPFTALRLLGVGGDDPAAEPEVRGRASNRYAATPLARSTRSSHAVEAAFVGLVGTLGPLPHFYTEAVLREEKRRSGALRGFLDVFVGRLASLFVRAHEKYRLPAAMARRGADGGEPVARAVFALMGLGLPSQRGRLLVRDAHLLPYAGLLAREVRSAAGLEVILADQLDLPVRVEPFRRRLLPISPAEQTRLAAGPASFARLGIDAVAGARTPDASSTFRVVVGPVDYADFMALEPRGRRMAELVELVRLYMDPGLDFDVQVLLRRADVPESRLGPGAPRLGWNGWVRQAPMARDAGEAVYEPGGGSDRSTS</sequence>
<evidence type="ECO:0000313" key="3">
    <source>
        <dbReference type="Proteomes" id="UP000289411"/>
    </source>
</evidence>
<dbReference type="PANTHER" id="PTHR35564">
    <property type="match status" value="1"/>
</dbReference>
<dbReference type="PANTHER" id="PTHR35564:SF3">
    <property type="entry name" value="TYPE VI SECRETION SYSTEM BASEPLATE SUBUNIT TSSG"/>
    <property type="match status" value="1"/>
</dbReference>
<name>A0A4Q2R7X3_9HYPH</name>
<dbReference type="Proteomes" id="UP000289411">
    <property type="component" value="Unassembled WGS sequence"/>
</dbReference>
<reference evidence="2 3" key="2">
    <citation type="submission" date="2019-02" db="EMBL/GenBank/DDBJ databases">
        <title>'Lichenibacterium ramalinii' gen. nov. sp. nov., 'Lichenibacterium minor' gen. nov. sp. nov.</title>
        <authorList>
            <person name="Pankratov T."/>
        </authorList>
    </citation>
    <scope>NUCLEOTIDE SEQUENCE [LARGE SCALE GENOMIC DNA]</scope>
    <source>
        <strain evidence="2 3">RmlP001</strain>
    </source>
</reference>
<reference evidence="2 3" key="1">
    <citation type="submission" date="2018-09" db="EMBL/GenBank/DDBJ databases">
        <authorList>
            <person name="Grouzdev D.S."/>
            <person name="Krutkina M.S."/>
        </authorList>
    </citation>
    <scope>NUCLEOTIDE SEQUENCE [LARGE SCALE GENOMIC DNA]</scope>
    <source>
        <strain evidence="2 3">RmlP001</strain>
    </source>
</reference>
<dbReference type="AlphaFoldDB" id="A0A4Q2R7X3"/>
<dbReference type="NCBIfam" id="TIGR03347">
    <property type="entry name" value="VI_chp_1"/>
    <property type="match status" value="1"/>
</dbReference>
<comment type="caution">
    <text evidence="2">The sequence shown here is derived from an EMBL/GenBank/DDBJ whole genome shotgun (WGS) entry which is preliminary data.</text>
</comment>
<gene>
    <name evidence="2" type="primary">tssG</name>
    <name evidence="2" type="ORF">D3272_25110</name>
</gene>
<dbReference type="RefSeq" id="WP_129221985.1">
    <property type="nucleotide sequence ID" value="NZ_QYBC01000033.1"/>
</dbReference>
<proteinExistence type="predicted"/>
<feature type="region of interest" description="Disordered" evidence="1">
    <location>
        <begin position="1"/>
        <end position="25"/>
    </location>
</feature>
<evidence type="ECO:0000313" key="2">
    <source>
        <dbReference type="EMBL" id="RYB01604.1"/>
    </source>
</evidence>